<reference evidence="1" key="2">
    <citation type="submission" date="2023-04" db="EMBL/GenBank/DDBJ databases">
        <authorList>
            <person name="Bu L."/>
            <person name="Lu L."/>
            <person name="Laidemitt M.R."/>
            <person name="Zhang S.M."/>
            <person name="Mutuku M."/>
            <person name="Mkoji G."/>
            <person name="Steinauer M."/>
            <person name="Loker E.S."/>
        </authorList>
    </citation>
    <scope>NUCLEOTIDE SEQUENCE</scope>
    <source>
        <strain evidence="1">KasaAsao</strain>
        <tissue evidence="1">Whole Snail</tissue>
    </source>
</reference>
<sequence>CQSVNGLFCKQIIKADESLNIHVFLVESHWLVFPGLFYRLTDDLYVEARNYCICDISRSKSYGDISSNSITL</sequence>
<keyword evidence="2" id="KW-1185">Reference proteome</keyword>
<reference evidence="1" key="1">
    <citation type="journal article" date="2023" name="PLoS Negl. Trop. Dis.">
        <title>A genome sequence for Biomphalaria pfeifferi, the major vector snail for the human-infecting parasite Schistosoma mansoni.</title>
        <authorList>
            <person name="Bu L."/>
            <person name="Lu L."/>
            <person name="Laidemitt M.R."/>
            <person name="Zhang S.M."/>
            <person name="Mutuku M."/>
            <person name="Mkoji G."/>
            <person name="Steinauer M."/>
            <person name="Loker E.S."/>
        </authorList>
    </citation>
    <scope>NUCLEOTIDE SEQUENCE</scope>
    <source>
        <strain evidence="1">KasaAsao</strain>
    </source>
</reference>
<gene>
    <name evidence="1" type="ORF">Bpfe_019238</name>
</gene>
<dbReference type="EMBL" id="JASAOG010000105">
    <property type="protein sequence ID" value="KAK0051292.1"/>
    <property type="molecule type" value="Genomic_DNA"/>
</dbReference>
<dbReference type="AlphaFoldDB" id="A0AAD8BBN1"/>
<organism evidence="1 2">
    <name type="scientific">Biomphalaria pfeifferi</name>
    <name type="common">Bloodfluke planorb</name>
    <name type="synonym">Freshwater snail</name>
    <dbReference type="NCBI Taxonomy" id="112525"/>
    <lineage>
        <taxon>Eukaryota</taxon>
        <taxon>Metazoa</taxon>
        <taxon>Spiralia</taxon>
        <taxon>Lophotrochozoa</taxon>
        <taxon>Mollusca</taxon>
        <taxon>Gastropoda</taxon>
        <taxon>Heterobranchia</taxon>
        <taxon>Euthyneura</taxon>
        <taxon>Panpulmonata</taxon>
        <taxon>Hygrophila</taxon>
        <taxon>Lymnaeoidea</taxon>
        <taxon>Planorbidae</taxon>
        <taxon>Biomphalaria</taxon>
    </lineage>
</organism>
<name>A0AAD8BBN1_BIOPF</name>
<accession>A0AAD8BBN1</accession>
<comment type="caution">
    <text evidence="1">The sequence shown here is derived from an EMBL/GenBank/DDBJ whole genome shotgun (WGS) entry which is preliminary data.</text>
</comment>
<evidence type="ECO:0000313" key="2">
    <source>
        <dbReference type="Proteomes" id="UP001233172"/>
    </source>
</evidence>
<evidence type="ECO:0000313" key="1">
    <source>
        <dbReference type="EMBL" id="KAK0051292.1"/>
    </source>
</evidence>
<protein>
    <submittedName>
        <fullName evidence="1">Uncharacterized protein</fullName>
    </submittedName>
</protein>
<proteinExistence type="predicted"/>
<feature type="non-terminal residue" evidence="1">
    <location>
        <position position="1"/>
    </location>
</feature>
<dbReference type="Proteomes" id="UP001233172">
    <property type="component" value="Unassembled WGS sequence"/>
</dbReference>